<dbReference type="RefSeq" id="WP_046376290.1">
    <property type="nucleotide sequence ID" value="NZ_CP010429.1"/>
</dbReference>
<evidence type="ECO:0000259" key="2">
    <source>
        <dbReference type="Pfam" id="PF05299"/>
    </source>
</evidence>
<evidence type="ECO:0000256" key="1">
    <source>
        <dbReference type="SAM" id="SignalP"/>
    </source>
</evidence>
<evidence type="ECO:0000313" key="4">
    <source>
        <dbReference type="EMBL" id="AKD54687.1"/>
    </source>
</evidence>
<proteinExistence type="predicted"/>
<dbReference type="Gene3D" id="1.10.390.10">
    <property type="entry name" value="Neutral Protease Domain 2"/>
    <property type="match status" value="1"/>
</dbReference>
<dbReference type="HOGENOM" id="CLU_022755_1_0_10"/>
<dbReference type="EMBL" id="CP010429">
    <property type="protein sequence ID" value="AKD54687.1"/>
    <property type="molecule type" value="Genomic_DNA"/>
</dbReference>
<dbReference type="Pfam" id="PF17899">
    <property type="entry name" value="Peptidase_M61_N"/>
    <property type="match status" value="1"/>
</dbReference>
<dbReference type="SUPFAM" id="SSF55486">
    <property type="entry name" value="Metalloproteases ('zincins'), catalytic domain"/>
    <property type="match status" value="1"/>
</dbReference>
<dbReference type="STRING" id="1379870.SD10_06960"/>
<dbReference type="SUPFAM" id="SSF50156">
    <property type="entry name" value="PDZ domain-like"/>
    <property type="match status" value="1"/>
</dbReference>
<dbReference type="InterPro" id="IPR007963">
    <property type="entry name" value="Peptidase_M61_catalytic"/>
</dbReference>
<dbReference type="KEGG" id="srd:SD10_06960"/>
<accession>A0A0E3V635</accession>
<dbReference type="Proteomes" id="UP000033054">
    <property type="component" value="Chromosome"/>
</dbReference>
<dbReference type="Gene3D" id="2.60.40.3650">
    <property type="match status" value="1"/>
</dbReference>
<organism evidence="4 5">
    <name type="scientific">Spirosoma radiotolerans</name>
    <dbReference type="NCBI Taxonomy" id="1379870"/>
    <lineage>
        <taxon>Bacteria</taxon>
        <taxon>Pseudomonadati</taxon>
        <taxon>Bacteroidota</taxon>
        <taxon>Cytophagia</taxon>
        <taxon>Cytophagales</taxon>
        <taxon>Cytophagaceae</taxon>
        <taxon>Spirosoma</taxon>
    </lineage>
</organism>
<dbReference type="OrthoDB" id="9778516at2"/>
<feature type="chain" id="PRO_5002413995" evidence="1">
    <location>
        <begin position="22"/>
        <end position="598"/>
    </location>
</feature>
<protein>
    <submittedName>
        <fullName evidence="4">Peptidase</fullName>
    </submittedName>
</protein>
<feature type="signal peptide" evidence="1">
    <location>
        <begin position="1"/>
        <end position="21"/>
    </location>
</feature>
<keyword evidence="1" id="KW-0732">Signal</keyword>
<dbReference type="AlphaFoldDB" id="A0A0E3V635"/>
<dbReference type="InterPro" id="IPR024191">
    <property type="entry name" value="Peptidase_M61"/>
</dbReference>
<gene>
    <name evidence="4" type="ORF">SD10_06960</name>
</gene>
<dbReference type="InterPro" id="IPR036034">
    <property type="entry name" value="PDZ_sf"/>
</dbReference>
<dbReference type="PATRIC" id="fig|1379870.5.peg.1514"/>
<evidence type="ECO:0000259" key="3">
    <source>
        <dbReference type="Pfam" id="PF17899"/>
    </source>
</evidence>
<feature type="domain" description="Peptidase M61 catalytic" evidence="2">
    <location>
        <begin position="290"/>
        <end position="362"/>
    </location>
</feature>
<dbReference type="PIRSF" id="PIRSF016493">
    <property type="entry name" value="Glycyl_aminpptds"/>
    <property type="match status" value="1"/>
</dbReference>
<dbReference type="InterPro" id="IPR027268">
    <property type="entry name" value="Peptidase_M4/M1_CTD_sf"/>
</dbReference>
<dbReference type="Gene3D" id="2.30.42.10">
    <property type="match status" value="1"/>
</dbReference>
<keyword evidence="5" id="KW-1185">Reference proteome</keyword>
<dbReference type="Pfam" id="PF05299">
    <property type="entry name" value="Peptidase_M61"/>
    <property type="match status" value="1"/>
</dbReference>
<name>A0A0E3V635_9BACT</name>
<feature type="domain" description="Peptidase M61 N-terminal" evidence="3">
    <location>
        <begin position="29"/>
        <end position="200"/>
    </location>
</feature>
<reference evidence="4 5" key="1">
    <citation type="journal article" date="2014" name="Curr. Microbiol.">
        <title>Spirosoma radiotolerans sp. nov., a gamma-radiation-resistant bacterium isolated from gamma ray-irradiated soil.</title>
        <authorList>
            <person name="Lee J.J."/>
            <person name="Srinivasan S."/>
            <person name="Lim S."/>
            <person name="Joe M."/>
            <person name="Im S."/>
            <person name="Bae S.I."/>
            <person name="Park K.R."/>
            <person name="Han J.H."/>
            <person name="Park S.H."/>
            <person name="Joo B.M."/>
            <person name="Park S.J."/>
            <person name="Kim M.K."/>
        </authorList>
    </citation>
    <scope>NUCLEOTIDE SEQUENCE [LARGE SCALE GENOMIC DNA]</scope>
    <source>
        <strain evidence="4 5">DG5A</strain>
    </source>
</reference>
<evidence type="ECO:0000313" key="5">
    <source>
        <dbReference type="Proteomes" id="UP000033054"/>
    </source>
</evidence>
<sequence>MKPLRLLLLASAILIAQHSFAKPTTPLVYEVNLNDRANDQFKVTLHVAGLTADNAIYQFASTAPGTYQIMDIGRYVRSFKAFDGKGRELKTKQIATNQWQFDQPQNVRTVQYSILETWDTPVNEHKPYNMCGTSIEKDHVLINGQGVFGFPGGMQASPIEVKLDYPVEWSVGTALEKNAKGYFTAANYDRLVDSPILLGRLTKATTTVAGAQIDVYTYSKTDKIKSDQLLTNMQSMLTAAGQFLKQLPVKRYTFLYHFEDQDWGAWEHSYSSEYVIREDEFSKKLADNMTSIAAHEFFHVVTPLNIHSEIIQQFNFVTPTPSEHLWLYEGVTEWASDAMQLRGQIMDLPTYLDELSQKIAYDKSLDTTYSLSKLGLTCYTDEGQRQYGNIYARGALVAGLLDIRLLELSNGKRGLREVINELATTYGPNQAFPEKEFFTIFTQKTYPEIADFFNRYIKATEPLPFSEYYGKLGITYTPSVPTGQKAPSMGMSAGLVDNKIVLTTLGDSLRKAGLQEKDEWIAYNGQPVSLETMPAIQNELKKQAVGDVYSLTVRRNGQEITVKSTVVEKETVKKYVFQVDPQATPAQVQLREIWQRNL</sequence>
<dbReference type="InterPro" id="IPR040756">
    <property type="entry name" value="Peptidase_M61_N"/>
</dbReference>